<sequence length="544" mass="61537">MSRFRLGSDGDAEMTVPQPVYEYVGPPKLAEWDQASLVKWRKARAQYEENIRERCEWTGEDYKAVVRSVRSAVDPDMMAFLATYEIEKDKDRITDEDIMAKVKARCETTNRDFLANPAALFTQQLKMDLSIKDVPDRVSKYFRQFEQIIADNGFYENLGRGAATDDDYPPMLRDEVNGMLELVKFRHIRINDQLLYKLILERAELQQLFYNRFRQTDTAQGVTKMGNRKSSKPSSATGHTRRDNSHQNPKEGGKAPADMDRKIPPRLQHNSTLQGSPPPRAGCLHYKGDHGLRDCTIATSEEKAEAHATHKAKSWKVKRAMVGKLDEKGDDTAKPMSSGKGVEDEEYTVLINGAVEISVCPDTGADKCILPATAVMQVREMGRTLETKRLAQPEPVEGVGGKITLCHETAQIDVQIRTSAGPVNLYKLDCLIVNGEQQFLLSKRVMKRLGIDVKRAFEQLANSSIELNHDDLPDEPEDEVKTVLGDGHYQAFREDIVSMSKKFLMWRRTRIVLDELFLVEPLVFTLKTGEEPQVGIKRSPCSEV</sequence>
<dbReference type="AlphaFoldDB" id="A0A8S9U339"/>
<organism evidence="2 3">
    <name type="scientific">Phytophthora infestans</name>
    <name type="common">Potato late blight agent</name>
    <name type="synonym">Botrytis infestans</name>
    <dbReference type="NCBI Taxonomy" id="4787"/>
    <lineage>
        <taxon>Eukaryota</taxon>
        <taxon>Sar</taxon>
        <taxon>Stramenopiles</taxon>
        <taxon>Oomycota</taxon>
        <taxon>Peronosporomycetes</taxon>
        <taxon>Peronosporales</taxon>
        <taxon>Peronosporaceae</taxon>
        <taxon>Phytophthora</taxon>
    </lineage>
</organism>
<comment type="caution">
    <text evidence="2">The sequence shown here is derived from an EMBL/GenBank/DDBJ whole genome shotgun (WGS) entry which is preliminary data.</text>
</comment>
<protein>
    <submittedName>
        <fullName evidence="2">Uncharacterized protein</fullName>
    </submittedName>
</protein>
<feature type="region of interest" description="Disordered" evidence="1">
    <location>
        <begin position="220"/>
        <end position="285"/>
    </location>
</feature>
<name>A0A8S9U339_PHYIN</name>
<dbReference type="Proteomes" id="UP000704712">
    <property type="component" value="Unassembled WGS sequence"/>
</dbReference>
<evidence type="ECO:0000256" key="1">
    <source>
        <dbReference type="SAM" id="MobiDB-lite"/>
    </source>
</evidence>
<dbReference type="EMBL" id="JAACNO010002257">
    <property type="protein sequence ID" value="KAF4134663.1"/>
    <property type="molecule type" value="Genomic_DNA"/>
</dbReference>
<feature type="compositionally biased region" description="Basic and acidic residues" evidence="1">
    <location>
        <begin position="240"/>
        <end position="263"/>
    </location>
</feature>
<reference evidence="2" key="1">
    <citation type="submission" date="2020-03" db="EMBL/GenBank/DDBJ databases">
        <title>Hybrid Assembly of Korean Phytophthora infestans isolates.</title>
        <authorList>
            <person name="Prokchorchik M."/>
            <person name="Lee Y."/>
            <person name="Seo J."/>
            <person name="Cho J.-H."/>
            <person name="Park Y.-E."/>
            <person name="Jang D.-C."/>
            <person name="Im J.-S."/>
            <person name="Choi J.-G."/>
            <person name="Park H.-J."/>
            <person name="Lee G.-B."/>
            <person name="Lee Y.-G."/>
            <person name="Hong S.-Y."/>
            <person name="Cho K."/>
            <person name="Sohn K.H."/>
        </authorList>
    </citation>
    <scope>NUCLEOTIDE SEQUENCE</scope>
    <source>
        <strain evidence="2">KR_2_A2</strain>
    </source>
</reference>
<proteinExistence type="predicted"/>
<accession>A0A8S9U339</accession>
<evidence type="ECO:0000313" key="3">
    <source>
        <dbReference type="Proteomes" id="UP000704712"/>
    </source>
</evidence>
<evidence type="ECO:0000313" key="2">
    <source>
        <dbReference type="EMBL" id="KAF4134663.1"/>
    </source>
</evidence>
<gene>
    <name evidence="2" type="ORF">GN958_ATG16135</name>
</gene>